<accession>A0ACB7S6V9</accession>
<dbReference type="EMBL" id="CM023486">
    <property type="protein sequence ID" value="KAH6928912.1"/>
    <property type="molecule type" value="Genomic_DNA"/>
</dbReference>
<keyword evidence="2" id="KW-1185">Reference proteome</keyword>
<sequence length="1824" mass="198261">MTKTTSKHFPTRKTESDKEQFLLVGDDDVTGSRRCSPNRTASAAAAMAGDDQARQRTTNGCGGGGGGGGGIDDSSKLKNGNGLLLPQSNGNNHHKGLNGGVDGLNCKVLQPVHPEEDPDSICGLWFFKPRWLQRFANKKAFLAVFCLTSVLQGMYYTYFVSVLTTIEKLYQIPSKTTGIIMSATEIGQIGGALLLTYYGGQGHRPKWIACGMLVFAVASILCATPHFIFIDDSLLVTSQARVRGSQNATIDSQRAKLCQALDQTVPASSLPDNLSSPFVIDGVLATTSTDALNLLAGGERAGGPVADALRQAAPICDASTRPLSQNRITHVVLSVFFISLLFIGIGATAVYTLGIPYIDDNVANRESPLYFGITIGVRIFGPVFGFLLGSYCTSVYVNFPFETSNLSPGNPHWVGAWWLGVFIVGAALIVTALPMMAFPRNLPQRRSSQRVPRPALDRNGAICPKHQLQQKVPLISSPPASPSGAKKALKDKPTLRDFPTAIRRLLKNEILLYRTASSVLHILPIAGLYTFLPKYLESQFRLTETKANMITGFAGILVMGVGIFASGTFMRKYKPNARFVAKWIAFTALAYSIGMVILMWVGCPLGDYVGLNSEHRDSDFLPPACNSTSCECKSGLFSPVCHDSVTYLSPCLAGCSQVSGSNQQPTFSDCHCTGTNETIMNGFCSLECNSLTWYIVIFSVFVLIHSTSEVGSMLLTLRCVESHDKALALGLIQFAIGLFGNVPCPIIYGAVVDSACLFWEDNCGEPGACRVYDPAKFRMVFHGVTAVIMFVAFLVDAVVWYKASSIHIHEEEEARDATITAALFENEEQRVLLRVGRGRSLALQRLLASHVSNGPRPAAVLLRRPPSQGTFMLCSAADSQAKLLPSGMNEDSKSTGCSYQGGVGSRIPPRSAMRQRPLGNFLQRRAPTARDAFPETEIMFPLLPNSQMDVWSSGNPLDSPPDSLRRRSPNIRMQGPSSAPRNRTSRDGSSHQGSQRLFTTRDSGPTRSVSSGFFKRIFRGTPRKYSLPPEPKGTSPELNFSEVMMRYHEQSPDSGNSLGSATKKSTSERKAMPEVVPAAPPPAHRKKRFTAHERKMVYVKILQDALSNQDSCPNSALMVTPDVESGWFLVSFHVWVRHDHQPLKDAVAAKRFPKPGATYFVHGGTGDTAGDSEGNADAYECAIGKFRVPLLRRLVTPRCFLLLFCILGILQGAYRTYFIGVQSTVERRFAIPSKAMGLVLTAENISPVLAVIAGYYSGGENYNQPLWLVFGMLTVVLSCGLCVLPHFVFGPGLPMALSRVVPGQETVSGLPSGASSVTSLCGQSRDDEDCLSNINMEGDVTIFIMFIANLLNGFGSATFYVIGMTFMDDNVRRKNSPMYFGTMFALRLFGPSMGFFLASYCLSHYEIPYVDPGIMKRDPRWIGAWWLGYAFIGVLVVVFSIPMLLFPRKLWKTRIADVDHKVSLASGTATVDAVELKEVVKRLLRSPLFICHAAALVFTVNGLMGFLLATPKYMETQYRRSAATASLFSGKGSASLVTMLLAVLFSGAVARRLKPGAGIVSAYILVVDVLLLACFGASLLLGCQQLNMAGTPLPNGELNLVNQCNSRCSCSTDVFEPVCGPDEETNYFSPCFAGCHNFNNSDSKQLLDCQCLLGPEGIPYSSNASAGFCFNECTMFVPFVAVLGLARMVFATSKAGSVLIGIRPNCLHPREEKIAIAVLLTLGSIFGFIPYPVIYGAIMDTSCLVWEVNCGARGNCWVYDAATFRYLLHGVSMGFIVLGAFFSLAVYVFGRHSCQLRADQESGDEDEDVVFMRHIGHPGITHST</sequence>
<organism evidence="1 2">
    <name type="scientific">Hyalomma asiaticum</name>
    <name type="common">Tick</name>
    <dbReference type="NCBI Taxonomy" id="266040"/>
    <lineage>
        <taxon>Eukaryota</taxon>
        <taxon>Metazoa</taxon>
        <taxon>Ecdysozoa</taxon>
        <taxon>Arthropoda</taxon>
        <taxon>Chelicerata</taxon>
        <taxon>Arachnida</taxon>
        <taxon>Acari</taxon>
        <taxon>Parasitiformes</taxon>
        <taxon>Ixodida</taxon>
        <taxon>Ixodoidea</taxon>
        <taxon>Ixodidae</taxon>
        <taxon>Hyalomminae</taxon>
        <taxon>Hyalomma</taxon>
    </lineage>
</organism>
<evidence type="ECO:0000313" key="1">
    <source>
        <dbReference type="EMBL" id="KAH6928912.1"/>
    </source>
</evidence>
<gene>
    <name evidence="1" type="ORF">HPB50_021644</name>
</gene>
<reference evidence="1" key="1">
    <citation type="submission" date="2020-05" db="EMBL/GenBank/DDBJ databases">
        <title>Large-scale comparative analyses of tick genomes elucidate their genetic diversity and vector capacities.</title>
        <authorList>
            <person name="Jia N."/>
            <person name="Wang J."/>
            <person name="Shi W."/>
            <person name="Du L."/>
            <person name="Sun Y."/>
            <person name="Zhan W."/>
            <person name="Jiang J."/>
            <person name="Wang Q."/>
            <person name="Zhang B."/>
            <person name="Ji P."/>
            <person name="Sakyi L.B."/>
            <person name="Cui X."/>
            <person name="Yuan T."/>
            <person name="Jiang B."/>
            <person name="Yang W."/>
            <person name="Lam T.T.-Y."/>
            <person name="Chang Q."/>
            <person name="Ding S."/>
            <person name="Wang X."/>
            <person name="Zhu J."/>
            <person name="Ruan X."/>
            <person name="Zhao L."/>
            <person name="Wei J."/>
            <person name="Que T."/>
            <person name="Du C."/>
            <person name="Cheng J."/>
            <person name="Dai P."/>
            <person name="Han X."/>
            <person name="Huang E."/>
            <person name="Gao Y."/>
            <person name="Liu J."/>
            <person name="Shao H."/>
            <person name="Ye R."/>
            <person name="Li L."/>
            <person name="Wei W."/>
            <person name="Wang X."/>
            <person name="Wang C."/>
            <person name="Yang T."/>
            <person name="Huo Q."/>
            <person name="Li W."/>
            <person name="Guo W."/>
            <person name="Chen H."/>
            <person name="Zhou L."/>
            <person name="Ni X."/>
            <person name="Tian J."/>
            <person name="Zhou Y."/>
            <person name="Sheng Y."/>
            <person name="Liu T."/>
            <person name="Pan Y."/>
            <person name="Xia L."/>
            <person name="Li J."/>
            <person name="Zhao F."/>
            <person name="Cao W."/>
        </authorList>
    </citation>
    <scope>NUCLEOTIDE SEQUENCE</scope>
    <source>
        <strain evidence="1">Hyas-2018</strain>
    </source>
</reference>
<comment type="caution">
    <text evidence="1">The sequence shown here is derived from an EMBL/GenBank/DDBJ whole genome shotgun (WGS) entry which is preliminary data.</text>
</comment>
<protein>
    <submittedName>
        <fullName evidence="1">Uncharacterized protein</fullName>
    </submittedName>
</protein>
<name>A0ACB7S6V9_HYAAI</name>
<proteinExistence type="predicted"/>
<evidence type="ECO:0000313" key="2">
    <source>
        <dbReference type="Proteomes" id="UP000821845"/>
    </source>
</evidence>
<dbReference type="Proteomes" id="UP000821845">
    <property type="component" value="Chromosome 6"/>
</dbReference>